<evidence type="ECO:0000256" key="2">
    <source>
        <dbReference type="ARBA" id="ARBA00022771"/>
    </source>
</evidence>
<sequence>MYGGDESGGHYTNRLPKHPRLSRMQGLPEQINGEAGILQRGKQPRPLEDGNWVCDDPSCSNVNYPRRTECNKCGKQRGPLGDAVVKAYIETIKIARELTPAPGLSPHLVSGASERHHGGILVRGMLPHLSNADVPAQGGGISISPGGSSHMSVGEMEPWMNTSGFEGPGPLLPSFASHYVTGDGGLLGRRSTLSAATEGKRLAEQLVASFAASTDPVGDAGECLASAALWLQTMKSRMQSGGGDSAGGLATSSISGLGSSSVAAGGSLGSLRSQAPLNGVNNMLQQQQQPLPYLSGPGASSNVGSPGSGGLGSLAINSGSGISHSNHLLGSSLVGRVSNNNAPPGAMGSLLGSRGIMGRPAVRFEDFKDRPSDFLREFGDPAAVNATAMGGGQRPEPGVNGNWECEECKNVNFPRRTNCFQCHKRRGLKGDDIVRKYVRSLIEDPSSSSNNIRN</sequence>
<dbReference type="Proteomes" id="UP001497512">
    <property type="component" value="Chromosome 10"/>
</dbReference>
<evidence type="ECO:0000313" key="7">
    <source>
        <dbReference type="EMBL" id="CAK9193487.1"/>
    </source>
</evidence>
<dbReference type="PROSITE" id="PS01358">
    <property type="entry name" value="ZF_RANBP2_1"/>
    <property type="match status" value="2"/>
</dbReference>
<protein>
    <recommendedName>
        <fullName evidence="6">RanBP2-type domain-containing protein</fullName>
    </recommendedName>
</protein>
<dbReference type="InterPro" id="IPR036443">
    <property type="entry name" value="Znf_RanBP2_sf"/>
</dbReference>
<accession>A0ABP0TDP6</accession>
<feature type="domain" description="RanBP2-type" evidence="6">
    <location>
        <begin position="48"/>
        <end position="79"/>
    </location>
</feature>
<proteinExistence type="predicted"/>
<dbReference type="InterPro" id="IPR001876">
    <property type="entry name" value="Znf_RanBP2"/>
</dbReference>
<dbReference type="EMBL" id="OZ019902">
    <property type="protein sequence ID" value="CAK9193487.1"/>
    <property type="molecule type" value="Genomic_DNA"/>
</dbReference>
<dbReference type="PANTHER" id="PTHR12999:SF7">
    <property type="entry name" value="TRANSCRIPTION INITIATION FACTOR TFIID SUBUNIT 15B"/>
    <property type="match status" value="1"/>
</dbReference>
<feature type="region of interest" description="Disordered" evidence="5">
    <location>
        <begin position="1"/>
        <end position="21"/>
    </location>
</feature>
<feature type="domain" description="RanBP2-type" evidence="6">
    <location>
        <begin position="399"/>
        <end position="428"/>
    </location>
</feature>
<evidence type="ECO:0000256" key="5">
    <source>
        <dbReference type="SAM" id="MobiDB-lite"/>
    </source>
</evidence>
<gene>
    <name evidence="7" type="ORF">CSSPTR1EN2_LOCUS2028</name>
</gene>
<dbReference type="SMART" id="SM00547">
    <property type="entry name" value="ZnF_RBZ"/>
    <property type="match status" value="2"/>
</dbReference>
<keyword evidence="1" id="KW-0479">Metal-binding</keyword>
<keyword evidence="2 4" id="KW-0863">Zinc-finger</keyword>
<dbReference type="SUPFAM" id="SSF90209">
    <property type="entry name" value="Ran binding protein zinc finger-like"/>
    <property type="match status" value="2"/>
</dbReference>
<evidence type="ECO:0000256" key="3">
    <source>
        <dbReference type="ARBA" id="ARBA00022833"/>
    </source>
</evidence>
<dbReference type="Pfam" id="PF00641">
    <property type="entry name" value="Zn_ribbon_RanBP"/>
    <property type="match status" value="2"/>
</dbReference>
<organism evidence="7 8">
    <name type="scientific">Sphagnum troendelagicum</name>
    <dbReference type="NCBI Taxonomy" id="128251"/>
    <lineage>
        <taxon>Eukaryota</taxon>
        <taxon>Viridiplantae</taxon>
        <taxon>Streptophyta</taxon>
        <taxon>Embryophyta</taxon>
        <taxon>Bryophyta</taxon>
        <taxon>Sphagnophytina</taxon>
        <taxon>Sphagnopsida</taxon>
        <taxon>Sphagnales</taxon>
        <taxon>Sphagnaceae</taxon>
        <taxon>Sphagnum</taxon>
    </lineage>
</organism>
<evidence type="ECO:0000259" key="6">
    <source>
        <dbReference type="PROSITE" id="PS50199"/>
    </source>
</evidence>
<evidence type="ECO:0000256" key="4">
    <source>
        <dbReference type="PROSITE-ProRule" id="PRU00322"/>
    </source>
</evidence>
<keyword evidence="3" id="KW-0862">Zinc</keyword>
<name>A0ABP0TDP6_9BRYO</name>
<reference evidence="7" key="1">
    <citation type="submission" date="2024-02" db="EMBL/GenBank/DDBJ databases">
        <authorList>
            <consortium name="ELIXIR-Norway"/>
            <consortium name="Elixir Norway"/>
        </authorList>
    </citation>
    <scope>NUCLEOTIDE SEQUENCE</scope>
</reference>
<dbReference type="PANTHER" id="PTHR12999">
    <property type="entry name" value="ZINC FINGER RAN-BINDING DOMAIN-CONTAINING PROTEIN 2 ZRANB2-RELATED"/>
    <property type="match status" value="1"/>
</dbReference>
<dbReference type="Gene3D" id="4.10.1060.10">
    <property type="entry name" value="Zinc finger, RanBP2-type"/>
    <property type="match status" value="2"/>
</dbReference>
<dbReference type="PROSITE" id="PS50199">
    <property type="entry name" value="ZF_RANBP2_2"/>
    <property type="match status" value="2"/>
</dbReference>
<evidence type="ECO:0000313" key="8">
    <source>
        <dbReference type="Proteomes" id="UP001497512"/>
    </source>
</evidence>
<keyword evidence="8" id="KW-1185">Reference proteome</keyword>
<evidence type="ECO:0000256" key="1">
    <source>
        <dbReference type="ARBA" id="ARBA00022723"/>
    </source>
</evidence>